<protein>
    <submittedName>
        <fullName evidence="2">Uncharacterized protein</fullName>
    </submittedName>
</protein>
<accession>A0A819T7I2</accession>
<feature type="region of interest" description="Disordered" evidence="1">
    <location>
        <begin position="1"/>
        <end position="24"/>
    </location>
</feature>
<proteinExistence type="predicted"/>
<comment type="caution">
    <text evidence="2">The sequence shown here is derived from an EMBL/GenBank/DDBJ whole genome shotgun (WGS) entry which is preliminary data.</text>
</comment>
<dbReference type="Proteomes" id="UP000663823">
    <property type="component" value="Unassembled WGS sequence"/>
</dbReference>
<evidence type="ECO:0000256" key="1">
    <source>
        <dbReference type="SAM" id="MobiDB-lite"/>
    </source>
</evidence>
<organism evidence="2 3">
    <name type="scientific">Rotaria sordida</name>
    <dbReference type="NCBI Taxonomy" id="392033"/>
    <lineage>
        <taxon>Eukaryota</taxon>
        <taxon>Metazoa</taxon>
        <taxon>Spiralia</taxon>
        <taxon>Gnathifera</taxon>
        <taxon>Rotifera</taxon>
        <taxon>Eurotatoria</taxon>
        <taxon>Bdelloidea</taxon>
        <taxon>Philodinida</taxon>
        <taxon>Philodinidae</taxon>
        <taxon>Rotaria</taxon>
    </lineage>
</organism>
<dbReference type="EMBL" id="CAJOAX010010541">
    <property type="protein sequence ID" value="CAF4076969.1"/>
    <property type="molecule type" value="Genomic_DNA"/>
</dbReference>
<evidence type="ECO:0000313" key="3">
    <source>
        <dbReference type="Proteomes" id="UP000663823"/>
    </source>
</evidence>
<feature type="compositionally biased region" description="Basic and acidic residues" evidence="1">
    <location>
        <begin position="8"/>
        <end position="22"/>
    </location>
</feature>
<reference evidence="2" key="1">
    <citation type="submission" date="2021-02" db="EMBL/GenBank/DDBJ databases">
        <authorList>
            <person name="Nowell W R."/>
        </authorList>
    </citation>
    <scope>NUCLEOTIDE SEQUENCE</scope>
</reference>
<name>A0A819T7I2_9BILA</name>
<dbReference type="AlphaFoldDB" id="A0A819T7I2"/>
<evidence type="ECO:0000313" key="2">
    <source>
        <dbReference type="EMBL" id="CAF4076969.1"/>
    </source>
</evidence>
<sequence>MVKNWAKRFREGREDVSDDPRSGRPISVLTVENIECV</sequence>
<feature type="non-terminal residue" evidence="2">
    <location>
        <position position="37"/>
    </location>
</feature>
<gene>
    <name evidence="2" type="ORF">OTI717_LOCUS32982</name>
</gene>